<organism evidence="1 2">
    <name type="scientific">Elsinoe australis</name>
    <dbReference type="NCBI Taxonomy" id="40998"/>
    <lineage>
        <taxon>Eukaryota</taxon>
        <taxon>Fungi</taxon>
        <taxon>Dikarya</taxon>
        <taxon>Ascomycota</taxon>
        <taxon>Pezizomycotina</taxon>
        <taxon>Dothideomycetes</taxon>
        <taxon>Dothideomycetidae</taxon>
        <taxon>Myriangiales</taxon>
        <taxon>Elsinoaceae</taxon>
        <taxon>Elsinoe</taxon>
    </lineage>
</organism>
<accession>A0A4U7AUF2</accession>
<dbReference type="GO" id="GO:0005576">
    <property type="term" value="C:extracellular region"/>
    <property type="evidence" value="ECO:0007669"/>
    <property type="project" value="InterPro"/>
</dbReference>
<name>A0A4U7AUF2_9PEZI</name>
<sequence>MKSVIASVFGAAALANAASIPHGHAHAHTHRAALQKREPLQFISAADTSRLAAVMGFGGANAKPTDTLSVQGIKTGLNLPAASNPDAPVTVGGDGPFKVEFKNESPDDIVVIVWTNCNKINPWDAAIVKDNTPDVTHTLKANTSTIVSYDPTKAANNAISGGWAAVYPNTIMNNGFIFEPWGEVTFTTSSVFSTTDVSLLPNMKGNKMEIRNYENEGDAEPRCASTMTKCSFVCPNGEQFCQFGGIIQNCPVGTPYTTSSSDYAHGGCGGLRDDGGYVKVSFL</sequence>
<comment type="caution">
    <text evidence="1">The sequence shown here is derived from an EMBL/GenBank/DDBJ whole genome shotgun (WGS) entry which is preliminary data.</text>
</comment>
<evidence type="ECO:0000313" key="1">
    <source>
        <dbReference type="EMBL" id="TKX22068.1"/>
    </source>
</evidence>
<dbReference type="AlphaFoldDB" id="A0A4U7AUF2"/>
<protein>
    <submittedName>
        <fullName evidence="1">Uncharacterized protein</fullName>
    </submittedName>
</protein>
<dbReference type="EMBL" id="PTQR01000074">
    <property type="protein sequence ID" value="TKX22068.1"/>
    <property type="molecule type" value="Genomic_DNA"/>
</dbReference>
<dbReference type="InterPro" id="IPR038903">
    <property type="entry name" value="Allergen_Asp_f_4"/>
</dbReference>
<evidence type="ECO:0000313" key="2">
    <source>
        <dbReference type="Proteomes" id="UP000308133"/>
    </source>
</evidence>
<gene>
    <name evidence="1" type="ORF">C1H76_5701</name>
</gene>
<dbReference type="Proteomes" id="UP000308133">
    <property type="component" value="Unassembled WGS sequence"/>
</dbReference>
<dbReference type="GO" id="GO:0019863">
    <property type="term" value="F:IgE binding"/>
    <property type="evidence" value="ECO:0007669"/>
    <property type="project" value="InterPro"/>
</dbReference>
<proteinExistence type="predicted"/>
<dbReference type="Pfam" id="PF25312">
    <property type="entry name" value="Allergen_Asp_f_4"/>
    <property type="match status" value="1"/>
</dbReference>
<reference evidence="1 2" key="1">
    <citation type="submission" date="2018-02" db="EMBL/GenBank/DDBJ databases">
        <title>Draft genome sequences of Elsinoe sp., causing black scab on jojoba.</title>
        <authorList>
            <person name="Stodart B."/>
            <person name="Jeffress S."/>
            <person name="Ash G."/>
            <person name="Arun Chinnappa K."/>
        </authorList>
    </citation>
    <scope>NUCLEOTIDE SEQUENCE [LARGE SCALE GENOMIC DNA]</scope>
    <source>
        <strain evidence="1 2">Hillstone_2</strain>
    </source>
</reference>